<dbReference type="OrthoDB" id="162736at2759"/>
<reference evidence="2 3" key="1">
    <citation type="journal article" date="2021" name="Genome Biol.">
        <title>AFLAP: assembly-free linkage analysis pipeline using k-mers from genome sequencing data.</title>
        <authorList>
            <person name="Fletcher K."/>
            <person name="Zhang L."/>
            <person name="Gil J."/>
            <person name="Han R."/>
            <person name="Cavanaugh K."/>
            <person name="Michelmore R."/>
        </authorList>
    </citation>
    <scope>NUCLEOTIDE SEQUENCE [LARGE SCALE GENOMIC DNA]</scope>
    <source>
        <strain evidence="2 3">SF5</strain>
    </source>
</reference>
<keyword evidence="3" id="KW-1185">Reference proteome</keyword>
<gene>
    <name evidence="2" type="ORF">CCR75_003290</name>
</gene>
<evidence type="ECO:0008006" key="4">
    <source>
        <dbReference type="Google" id="ProtNLM"/>
    </source>
</evidence>
<dbReference type="RefSeq" id="XP_067821510.1">
    <property type="nucleotide sequence ID" value="XM_067961387.1"/>
</dbReference>
<dbReference type="GeneID" id="94347058"/>
<evidence type="ECO:0000313" key="2">
    <source>
        <dbReference type="EMBL" id="TDH72011.1"/>
    </source>
</evidence>
<feature type="signal peptide" evidence="1">
    <location>
        <begin position="1"/>
        <end position="20"/>
    </location>
</feature>
<protein>
    <recommendedName>
        <fullName evidence="4">Kazal-like domain-containing protein</fullName>
    </recommendedName>
</protein>
<dbReference type="KEGG" id="blac:94347058"/>
<proteinExistence type="predicted"/>
<keyword evidence="1" id="KW-0732">Signal</keyword>
<dbReference type="Proteomes" id="UP000294530">
    <property type="component" value="Unassembled WGS sequence"/>
</dbReference>
<sequence>MNSRRFTIFVAVTLVAFCSAAMDPVRRDGMLRVVGEVHSNRYVVVNSWEKRAKKHPHCVDTGAVDKNPVCASTGVLYMNKDVFEFHKCLIEAQYGDVITVAEIDLCKKAKREDDEHTNVYYDVS</sequence>
<feature type="chain" id="PRO_5037271487" description="Kazal-like domain-containing protein" evidence="1">
    <location>
        <begin position="21"/>
        <end position="124"/>
    </location>
</feature>
<evidence type="ECO:0000256" key="1">
    <source>
        <dbReference type="SAM" id="SignalP"/>
    </source>
</evidence>
<name>A0A976NXZ5_BRELC</name>
<accession>A0A976NXZ5</accession>
<comment type="caution">
    <text evidence="2">The sequence shown here is derived from an EMBL/GenBank/DDBJ whole genome shotgun (WGS) entry which is preliminary data.</text>
</comment>
<dbReference type="EMBL" id="SHOA02000019">
    <property type="protein sequence ID" value="TDH72011.1"/>
    <property type="molecule type" value="Genomic_DNA"/>
</dbReference>
<evidence type="ECO:0000313" key="3">
    <source>
        <dbReference type="Proteomes" id="UP000294530"/>
    </source>
</evidence>
<dbReference type="AlphaFoldDB" id="A0A976NXZ5"/>
<dbReference type="SUPFAM" id="SSF100895">
    <property type="entry name" value="Kazal-type serine protease inhibitors"/>
    <property type="match status" value="1"/>
</dbReference>
<organism evidence="2 3">
    <name type="scientific">Bremia lactucae</name>
    <name type="common">Lettuce downy mildew</name>
    <dbReference type="NCBI Taxonomy" id="4779"/>
    <lineage>
        <taxon>Eukaryota</taxon>
        <taxon>Sar</taxon>
        <taxon>Stramenopiles</taxon>
        <taxon>Oomycota</taxon>
        <taxon>Peronosporomycetes</taxon>
        <taxon>Peronosporales</taxon>
        <taxon>Peronosporaceae</taxon>
        <taxon>Bremia</taxon>
    </lineage>
</organism>
<dbReference type="InterPro" id="IPR036058">
    <property type="entry name" value="Kazal_dom_sf"/>
</dbReference>